<dbReference type="SUPFAM" id="SSF53474">
    <property type="entry name" value="alpha/beta-Hydrolases"/>
    <property type="match status" value="1"/>
</dbReference>
<dbReference type="AlphaFoldDB" id="A0A841L6D3"/>
<name>A0A841L6D3_9SPHN</name>
<evidence type="ECO:0000313" key="5">
    <source>
        <dbReference type="EMBL" id="MBB6228164.1"/>
    </source>
</evidence>
<dbReference type="Pfam" id="PF03959">
    <property type="entry name" value="FSH1"/>
    <property type="match status" value="1"/>
</dbReference>
<dbReference type="RefSeq" id="WP_184200002.1">
    <property type="nucleotide sequence ID" value="NZ_JACIIV010000016.1"/>
</dbReference>
<evidence type="ECO:0000256" key="3">
    <source>
        <dbReference type="ARBA" id="ARBA00023098"/>
    </source>
</evidence>
<organism evidence="5 6">
    <name type="scientific">Polymorphobacter multimanifer</name>
    <dbReference type="NCBI Taxonomy" id="1070431"/>
    <lineage>
        <taxon>Bacteria</taxon>
        <taxon>Pseudomonadati</taxon>
        <taxon>Pseudomonadota</taxon>
        <taxon>Alphaproteobacteria</taxon>
        <taxon>Sphingomonadales</taxon>
        <taxon>Sphingosinicellaceae</taxon>
        <taxon>Polymorphobacter</taxon>
    </lineage>
</organism>
<sequence>MSVSASGRGRHHTLVPLALLAGLLVSGPALATRCESLVRDPARQRSIPVAVTLPEAGAALPVVIWSPGLGGGLAQGRRYAEAWAAAGIATVQIEHPGSDATVYREAAALAKAEDDPAAGQRASAARVRAGASGGQVAARLGDVALVHALLAGGDTLGACITSRIDAANAGIAGHSMGAWVAQIMAGQALPGLMMSNLPPFRAALAISGSALAPAAALPTSAAGIAMPFMLVTGALDGAPENADAAARAANVKTRTALWPHLPAGDKYLLVLGRATHMQFDGSARNLTASIAARLLPATTDFWRANLADDTVAAARLKGFRPAEGEVFELR</sequence>
<evidence type="ECO:0000259" key="4">
    <source>
        <dbReference type="Pfam" id="PF03959"/>
    </source>
</evidence>
<gene>
    <name evidence="5" type="ORF">FHS79_002349</name>
</gene>
<proteinExistence type="predicted"/>
<dbReference type="Proteomes" id="UP000538147">
    <property type="component" value="Unassembled WGS sequence"/>
</dbReference>
<evidence type="ECO:0000256" key="2">
    <source>
        <dbReference type="ARBA" id="ARBA00022963"/>
    </source>
</evidence>
<keyword evidence="2" id="KW-0442">Lipid degradation</keyword>
<dbReference type="Gene3D" id="3.40.50.1820">
    <property type="entry name" value="alpha/beta hydrolase"/>
    <property type="match status" value="1"/>
</dbReference>
<dbReference type="InterPro" id="IPR005645">
    <property type="entry name" value="FSH-like_dom"/>
</dbReference>
<reference evidence="5 6" key="1">
    <citation type="submission" date="2020-08" db="EMBL/GenBank/DDBJ databases">
        <title>Genomic Encyclopedia of Type Strains, Phase IV (KMG-IV): sequencing the most valuable type-strain genomes for metagenomic binning, comparative biology and taxonomic classification.</title>
        <authorList>
            <person name="Goeker M."/>
        </authorList>
    </citation>
    <scope>NUCLEOTIDE SEQUENCE [LARGE SCALE GENOMIC DNA]</scope>
    <source>
        <strain evidence="5 6">DSM 102189</strain>
    </source>
</reference>
<protein>
    <submittedName>
        <fullName evidence="5">Putative dienelactone hydrolase</fullName>
    </submittedName>
</protein>
<dbReference type="InterPro" id="IPR029058">
    <property type="entry name" value="AB_hydrolase_fold"/>
</dbReference>
<keyword evidence="6" id="KW-1185">Reference proteome</keyword>
<keyword evidence="3" id="KW-0443">Lipid metabolism</keyword>
<dbReference type="GO" id="GO:0003847">
    <property type="term" value="F:1-alkyl-2-acetylglycerophosphocholine esterase activity"/>
    <property type="evidence" value="ECO:0007669"/>
    <property type="project" value="TreeGrafter"/>
</dbReference>
<dbReference type="EMBL" id="JACIIV010000016">
    <property type="protein sequence ID" value="MBB6228164.1"/>
    <property type="molecule type" value="Genomic_DNA"/>
</dbReference>
<dbReference type="GO" id="GO:0016042">
    <property type="term" value="P:lipid catabolic process"/>
    <property type="evidence" value="ECO:0007669"/>
    <property type="project" value="UniProtKB-KW"/>
</dbReference>
<comment type="caution">
    <text evidence="5">The sequence shown here is derived from an EMBL/GenBank/DDBJ whole genome shotgun (WGS) entry which is preliminary data.</text>
</comment>
<accession>A0A841L6D3</accession>
<feature type="domain" description="Serine hydrolase" evidence="4">
    <location>
        <begin position="169"/>
        <end position="248"/>
    </location>
</feature>
<dbReference type="PANTHER" id="PTHR10272:SF0">
    <property type="entry name" value="PLATELET-ACTIVATING FACTOR ACETYLHYDROLASE"/>
    <property type="match status" value="1"/>
</dbReference>
<evidence type="ECO:0000313" key="6">
    <source>
        <dbReference type="Proteomes" id="UP000538147"/>
    </source>
</evidence>
<keyword evidence="1 5" id="KW-0378">Hydrolase</keyword>
<dbReference type="PANTHER" id="PTHR10272">
    <property type="entry name" value="PLATELET-ACTIVATING FACTOR ACETYLHYDROLASE"/>
    <property type="match status" value="1"/>
</dbReference>
<evidence type="ECO:0000256" key="1">
    <source>
        <dbReference type="ARBA" id="ARBA00022801"/>
    </source>
</evidence>